<keyword evidence="3" id="KW-1185">Reference proteome</keyword>
<reference evidence="2" key="1">
    <citation type="journal article" date="2021" name="Nat. Commun.">
        <title>Genetic determinants of endophytism in the Arabidopsis root mycobiome.</title>
        <authorList>
            <person name="Mesny F."/>
            <person name="Miyauchi S."/>
            <person name="Thiergart T."/>
            <person name="Pickel B."/>
            <person name="Atanasova L."/>
            <person name="Karlsson M."/>
            <person name="Huettel B."/>
            <person name="Barry K.W."/>
            <person name="Haridas S."/>
            <person name="Chen C."/>
            <person name="Bauer D."/>
            <person name="Andreopoulos W."/>
            <person name="Pangilinan J."/>
            <person name="LaButti K."/>
            <person name="Riley R."/>
            <person name="Lipzen A."/>
            <person name="Clum A."/>
            <person name="Drula E."/>
            <person name="Henrissat B."/>
            <person name="Kohler A."/>
            <person name="Grigoriev I.V."/>
            <person name="Martin F.M."/>
            <person name="Hacquard S."/>
        </authorList>
    </citation>
    <scope>NUCLEOTIDE SEQUENCE</scope>
    <source>
        <strain evidence="2">MPI-CAGE-AT-0147</strain>
    </source>
</reference>
<dbReference type="EMBL" id="JAGMUV010000024">
    <property type="protein sequence ID" value="KAH7121590.1"/>
    <property type="molecule type" value="Genomic_DNA"/>
</dbReference>
<gene>
    <name evidence="2" type="ORF">EDB81DRAFT_847683</name>
</gene>
<organism evidence="2 3">
    <name type="scientific">Dactylonectria macrodidyma</name>
    <dbReference type="NCBI Taxonomy" id="307937"/>
    <lineage>
        <taxon>Eukaryota</taxon>
        <taxon>Fungi</taxon>
        <taxon>Dikarya</taxon>
        <taxon>Ascomycota</taxon>
        <taxon>Pezizomycotina</taxon>
        <taxon>Sordariomycetes</taxon>
        <taxon>Hypocreomycetidae</taxon>
        <taxon>Hypocreales</taxon>
        <taxon>Nectriaceae</taxon>
        <taxon>Dactylonectria</taxon>
    </lineage>
</organism>
<dbReference type="Proteomes" id="UP000738349">
    <property type="component" value="Unassembled WGS sequence"/>
</dbReference>
<dbReference type="OrthoDB" id="6362633at2759"/>
<evidence type="ECO:0000313" key="3">
    <source>
        <dbReference type="Proteomes" id="UP000738349"/>
    </source>
</evidence>
<sequence length="234" mass="26207">MKEGRGVERAILMLRERIDYLLRQQKLHYPKKRILIALAGVPGSGKSTICAALLQALREHGIDDVSVLPMDGFHHTRATLSSFIDPDLAFQKRGAPFTFDAAAFLRHVVTVKQLPVTECDEPEIVHTAPSFDHAVGDPVPDAISISSRCRIVILEGNYVLLNEQPWNKIAELADDRWFVDVVPEVARERIVQRHIQAGIEKTRPAAILRADSNDMPNGECIRSNLIEPNIRILN</sequence>
<protein>
    <submittedName>
        <fullName evidence="2">Phosphoribulokinase/uridine kinase</fullName>
    </submittedName>
</protein>
<comment type="caution">
    <text evidence="2">The sequence shown here is derived from an EMBL/GenBank/DDBJ whole genome shotgun (WGS) entry which is preliminary data.</text>
</comment>
<evidence type="ECO:0000313" key="2">
    <source>
        <dbReference type="EMBL" id="KAH7121590.1"/>
    </source>
</evidence>
<dbReference type="InterPro" id="IPR006083">
    <property type="entry name" value="PRK/URK"/>
</dbReference>
<proteinExistence type="predicted"/>
<dbReference type="GO" id="GO:0016301">
    <property type="term" value="F:kinase activity"/>
    <property type="evidence" value="ECO:0007669"/>
    <property type="project" value="InterPro"/>
</dbReference>
<dbReference type="Gene3D" id="3.40.50.300">
    <property type="entry name" value="P-loop containing nucleotide triphosphate hydrolases"/>
    <property type="match status" value="2"/>
</dbReference>
<dbReference type="AlphaFoldDB" id="A0A9P9DJ37"/>
<accession>A0A9P9DJ37</accession>
<name>A0A9P9DJ37_9HYPO</name>
<evidence type="ECO:0000259" key="1">
    <source>
        <dbReference type="Pfam" id="PF00485"/>
    </source>
</evidence>
<dbReference type="PANTHER" id="PTHR10285">
    <property type="entry name" value="URIDINE KINASE"/>
    <property type="match status" value="1"/>
</dbReference>
<dbReference type="GO" id="GO:0005524">
    <property type="term" value="F:ATP binding"/>
    <property type="evidence" value="ECO:0007669"/>
    <property type="project" value="InterPro"/>
</dbReference>
<dbReference type="InterPro" id="IPR027417">
    <property type="entry name" value="P-loop_NTPase"/>
</dbReference>
<dbReference type="Pfam" id="PF00485">
    <property type="entry name" value="PRK"/>
    <property type="match status" value="1"/>
</dbReference>
<feature type="domain" description="Phosphoribulokinase/uridine kinase" evidence="1">
    <location>
        <begin position="35"/>
        <end position="195"/>
    </location>
</feature>
<dbReference type="SUPFAM" id="SSF52540">
    <property type="entry name" value="P-loop containing nucleoside triphosphate hydrolases"/>
    <property type="match status" value="1"/>
</dbReference>